<dbReference type="Pfam" id="PF17766">
    <property type="entry name" value="fn3_6"/>
    <property type="match status" value="1"/>
</dbReference>
<protein>
    <submittedName>
        <fullName evidence="15">Subtilase</fullName>
    </submittedName>
</protein>
<keyword evidence="4 10" id="KW-0732">Signal</keyword>
<dbReference type="AlphaFoldDB" id="A0A5A7QFW0"/>
<evidence type="ECO:0000256" key="5">
    <source>
        <dbReference type="ARBA" id="ARBA00022801"/>
    </source>
</evidence>
<reference evidence="16" key="1">
    <citation type="journal article" date="2019" name="Curr. Biol.">
        <title>Genome Sequence of Striga asiatica Provides Insight into the Evolution of Plant Parasitism.</title>
        <authorList>
            <person name="Yoshida S."/>
            <person name="Kim S."/>
            <person name="Wafula E.K."/>
            <person name="Tanskanen J."/>
            <person name="Kim Y.M."/>
            <person name="Honaas L."/>
            <person name="Yang Z."/>
            <person name="Spallek T."/>
            <person name="Conn C.E."/>
            <person name="Ichihashi Y."/>
            <person name="Cheong K."/>
            <person name="Cui S."/>
            <person name="Der J.P."/>
            <person name="Gundlach H."/>
            <person name="Jiao Y."/>
            <person name="Hori C."/>
            <person name="Ishida J.K."/>
            <person name="Kasahara H."/>
            <person name="Kiba T."/>
            <person name="Kim M.S."/>
            <person name="Koo N."/>
            <person name="Laohavisit A."/>
            <person name="Lee Y.H."/>
            <person name="Lumba S."/>
            <person name="McCourt P."/>
            <person name="Mortimer J.C."/>
            <person name="Mutuku J.M."/>
            <person name="Nomura T."/>
            <person name="Sasaki-Sekimoto Y."/>
            <person name="Seto Y."/>
            <person name="Wang Y."/>
            <person name="Wakatake T."/>
            <person name="Sakakibara H."/>
            <person name="Demura T."/>
            <person name="Yamaguchi S."/>
            <person name="Yoneyama K."/>
            <person name="Manabe R.I."/>
            <person name="Nelson D.C."/>
            <person name="Schulman A.H."/>
            <person name="Timko M.P."/>
            <person name="dePamphilis C.W."/>
            <person name="Choi D."/>
            <person name="Shirasu K."/>
        </authorList>
    </citation>
    <scope>NUCLEOTIDE SEQUENCE [LARGE SCALE GENOMIC DNA]</scope>
    <source>
        <strain evidence="16">cv. UVA1</strain>
    </source>
</reference>
<feature type="signal peptide" evidence="10">
    <location>
        <begin position="1"/>
        <end position="25"/>
    </location>
</feature>
<feature type="active site" description="Charge relay system" evidence="8 9">
    <location>
        <position position="199"/>
    </location>
</feature>
<dbReference type="GO" id="GO:0005576">
    <property type="term" value="C:extracellular region"/>
    <property type="evidence" value="ECO:0007669"/>
    <property type="project" value="UniProtKB-SubCell"/>
</dbReference>
<dbReference type="EMBL" id="BKCP01006848">
    <property type="protein sequence ID" value="GER44193.1"/>
    <property type="molecule type" value="Genomic_DNA"/>
</dbReference>
<dbReference type="GO" id="GO:0004252">
    <property type="term" value="F:serine-type endopeptidase activity"/>
    <property type="evidence" value="ECO:0007669"/>
    <property type="project" value="UniProtKB-UniRule"/>
</dbReference>
<evidence type="ECO:0000259" key="12">
    <source>
        <dbReference type="Pfam" id="PF02225"/>
    </source>
</evidence>
<name>A0A5A7QFW0_STRAF</name>
<feature type="active site" description="Charge relay system" evidence="8 9">
    <location>
        <position position="521"/>
    </location>
</feature>
<evidence type="ECO:0000259" key="14">
    <source>
        <dbReference type="Pfam" id="PF17766"/>
    </source>
</evidence>
<comment type="caution">
    <text evidence="15">The sequence shown here is derived from an EMBL/GenBank/DDBJ whole genome shotgun (WGS) entry which is preliminary data.</text>
</comment>
<feature type="active site" description="Charge relay system" evidence="8 9">
    <location>
        <position position="137"/>
    </location>
</feature>
<dbReference type="Pfam" id="PF00082">
    <property type="entry name" value="Peptidase_S8"/>
    <property type="match status" value="1"/>
</dbReference>
<comment type="subcellular location">
    <subcellularLocation>
        <location evidence="1">Secreted</location>
    </subcellularLocation>
</comment>
<comment type="similarity">
    <text evidence="2 9">Belongs to the peptidase S8 family.</text>
</comment>
<evidence type="ECO:0000256" key="7">
    <source>
        <dbReference type="ARBA" id="ARBA00023180"/>
    </source>
</evidence>
<dbReference type="InterPro" id="IPR010259">
    <property type="entry name" value="S8pro/Inhibitor_I9"/>
</dbReference>
<dbReference type="OrthoDB" id="206201at2759"/>
<proteinExistence type="inferred from homology"/>
<dbReference type="CDD" id="cd02120">
    <property type="entry name" value="PA_subtilisin_like"/>
    <property type="match status" value="1"/>
</dbReference>
<dbReference type="InterPro" id="IPR022398">
    <property type="entry name" value="Peptidase_S8_His-AS"/>
</dbReference>
<dbReference type="CDD" id="cd04852">
    <property type="entry name" value="Peptidases_S8_3"/>
    <property type="match status" value="1"/>
</dbReference>
<evidence type="ECO:0000259" key="13">
    <source>
        <dbReference type="Pfam" id="PF05922"/>
    </source>
</evidence>
<evidence type="ECO:0000256" key="1">
    <source>
        <dbReference type="ARBA" id="ARBA00004613"/>
    </source>
</evidence>
<evidence type="ECO:0000256" key="4">
    <source>
        <dbReference type="ARBA" id="ARBA00022729"/>
    </source>
</evidence>
<evidence type="ECO:0000313" key="16">
    <source>
        <dbReference type="Proteomes" id="UP000325081"/>
    </source>
</evidence>
<feature type="domain" description="Inhibitor I9" evidence="13">
    <location>
        <begin position="33"/>
        <end position="96"/>
    </location>
</feature>
<keyword evidence="6 9" id="KW-0720">Serine protease</keyword>
<dbReference type="InterPro" id="IPR023827">
    <property type="entry name" value="Peptidase_S8_Asp-AS"/>
</dbReference>
<keyword evidence="7" id="KW-0325">Glycoprotein</keyword>
<evidence type="ECO:0000313" key="15">
    <source>
        <dbReference type="EMBL" id="GER44193.1"/>
    </source>
</evidence>
<dbReference type="PROSITE" id="PS00137">
    <property type="entry name" value="SUBTILASE_HIS"/>
    <property type="match status" value="1"/>
</dbReference>
<dbReference type="PANTHER" id="PTHR10795">
    <property type="entry name" value="PROPROTEIN CONVERTASE SUBTILISIN/KEXIN"/>
    <property type="match status" value="1"/>
</dbReference>
<keyword evidence="5 9" id="KW-0378">Hydrolase</keyword>
<dbReference type="Pfam" id="PF02225">
    <property type="entry name" value="PA"/>
    <property type="match status" value="1"/>
</dbReference>
<accession>A0A5A7QFW0</accession>
<evidence type="ECO:0000256" key="9">
    <source>
        <dbReference type="PROSITE-ProRule" id="PRU01240"/>
    </source>
</evidence>
<dbReference type="FunFam" id="3.50.30.30:FF:000005">
    <property type="entry name" value="subtilisin-like protease SBT1.5"/>
    <property type="match status" value="1"/>
</dbReference>
<dbReference type="InterPro" id="IPR037045">
    <property type="entry name" value="S8pro/Inhibitor_I9_sf"/>
</dbReference>
<gene>
    <name evidence="15" type="ORF">STAS_21085</name>
</gene>
<dbReference type="SUPFAM" id="SSF52743">
    <property type="entry name" value="Subtilisin-like"/>
    <property type="match status" value="1"/>
</dbReference>
<dbReference type="PROSITE" id="PS00136">
    <property type="entry name" value="SUBTILASE_ASP"/>
    <property type="match status" value="1"/>
</dbReference>
<keyword evidence="16" id="KW-1185">Reference proteome</keyword>
<dbReference type="InterPro" id="IPR041469">
    <property type="entry name" value="Subtilisin-like_FN3"/>
</dbReference>
<dbReference type="Pfam" id="PF05922">
    <property type="entry name" value="Inhibitor_I9"/>
    <property type="match status" value="1"/>
</dbReference>
<dbReference type="Gene3D" id="3.40.50.200">
    <property type="entry name" value="Peptidase S8/S53 domain"/>
    <property type="match status" value="1"/>
</dbReference>
<dbReference type="InterPro" id="IPR034197">
    <property type="entry name" value="Peptidases_S8_3"/>
</dbReference>
<dbReference type="InterPro" id="IPR036852">
    <property type="entry name" value="Peptidase_S8/S53_dom_sf"/>
</dbReference>
<evidence type="ECO:0000256" key="10">
    <source>
        <dbReference type="SAM" id="SignalP"/>
    </source>
</evidence>
<evidence type="ECO:0000256" key="6">
    <source>
        <dbReference type="ARBA" id="ARBA00022825"/>
    </source>
</evidence>
<feature type="domain" description="Subtilisin-like protease fibronectin type-III" evidence="14">
    <location>
        <begin position="634"/>
        <end position="733"/>
    </location>
</feature>
<dbReference type="InterPro" id="IPR003137">
    <property type="entry name" value="PA_domain"/>
</dbReference>
<dbReference type="Gene3D" id="2.60.40.2310">
    <property type="match status" value="1"/>
</dbReference>
<evidence type="ECO:0000259" key="11">
    <source>
        <dbReference type="Pfam" id="PF00082"/>
    </source>
</evidence>
<evidence type="ECO:0000256" key="2">
    <source>
        <dbReference type="ARBA" id="ARBA00011073"/>
    </source>
</evidence>
<dbReference type="InterPro" id="IPR045051">
    <property type="entry name" value="SBT"/>
</dbReference>
<organism evidence="15 16">
    <name type="scientific">Striga asiatica</name>
    <name type="common">Asiatic witchweed</name>
    <name type="synonym">Buchnera asiatica</name>
    <dbReference type="NCBI Taxonomy" id="4170"/>
    <lineage>
        <taxon>Eukaryota</taxon>
        <taxon>Viridiplantae</taxon>
        <taxon>Streptophyta</taxon>
        <taxon>Embryophyta</taxon>
        <taxon>Tracheophyta</taxon>
        <taxon>Spermatophyta</taxon>
        <taxon>Magnoliopsida</taxon>
        <taxon>eudicotyledons</taxon>
        <taxon>Gunneridae</taxon>
        <taxon>Pentapetalae</taxon>
        <taxon>asterids</taxon>
        <taxon>lamiids</taxon>
        <taxon>Lamiales</taxon>
        <taxon>Orobanchaceae</taxon>
        <taxon>Buchnereae</taxon>
        <taxon>Striga</taxon>
    </lineage>
</organism>
<evidence type="ECO:0000256" key="8">
    <source>
        <dbReference type="PIRSR" id="PIRSR615500-1"/>
    </source>
</evidence>
<dbReference type="PRINTS" id="PR00723">
    <property type="entry name" value="SUBTILISIN"/>
</dbReference>
<dbReference type="Proteomes" id="UP000325081">
    <property type="component" value="Unassembled WGS sequence"/>
</dbReference>
<feature type="domain" description="PA" evidence="12">
    <location>
        <begin position="357"/>
        <end position="441"/>
    </location>
</feature>
<dbReference type="Gene3D" id="3.50.30.30">
    <property type="match status" value="1"/>
</dbReference>
<evidence type="ECO:0000256" key="3">
    <source>
        <dbReference type="ARBA" id="ARBA00022670"/>
    </source>
</evidence>
<dbReference type="GO" id="GO:0006508">
    <property type="term" value="P:proteolysis"/>
    <property type="evidence" value="ECO:0007669"/>
    <property type="project" value="UniProtKB-KW"/>
</dbReference>
<dbReference type="InterPro" id="IPR000209">
    <property type="entry name" value="Peptidase_S8/S53_dom"/>
</dbReference>
<dbReference type="PROSITE" id="PS51892">
    <property type="entry name" value="SUBTILASE"/>
    <property type="match status" value="1"/>
</dbReference>
<sequence>MALQTLLHHTVLILSLFLLSFLALARVNSQRKTYIVHVKRPKDDIPLTTYHKSFLPLTVPNHSLISSYKHVISGFSARLTSQEVKAMKANKAFLSAHVQTTYHPLTTRSPEFLGLNPRAGIWNQTQFGRGIIIGVVDTGIFPTHPSFSDCDMPCPPATWQGTCEPPVTCNGKIIGARSFSKGSDVSKYNDSNPTDYTGHGTHVASIAAGVFVLNANVFGQAYGTAAGMAPGAHLAMYKACFEDDCIESNLLDAMEAAIDDGVDILSLSFGSSKPLYKNIFALGAYDAAKKGILVSSSAGNGGPSEGTVVNEAPWMLTVGSSTIDRRIQASAILGNGRKFDGESVFQPKNFSRDLLRLVYRAGPDGRQYCYDGSLAGIDVRGKVVLCDGSLRIFPVDQSKEVKKAGGAAMILANQEAAGFSHQSFALVLPATTVSYAAGLKIKDYVKSESYPTATILFKGTVVGDPFAPAVSYFSSRGPSKQTPGILKPDIIGPGENILAAWTPLGPPDNSGLFYKIFSGTSMSCPHLSGVAALIKSAHSDWSPAAIKSAIMTTADLVNAQGQPILDEKLTSANILALGAGHVNPSRAMDPGLVYDIEMDDYNAYICGLGYTKEQVEIITQDPAVDCTTKIEQRQLNYPTFSVLLGPSTTHSRMVTNVGEAVATYSVQIFAPQGVNVVVKPRKLYFTKLNQKAAYHVTFNRSNSFIIWSNSSVFTQGFLLWKSKKHTVRSVIAVNLTRPVY</sequence>
<dbReference type="Gene3D" id="3.30.70.80">
    <property type="entry name" value="Peptidase S8 propeptide/proteinase inhibitor I9"/>
    <property type="match status" value="1"/>
</dbReference>
<dbReference type="InterPro" id="IPR015500">
    <property type="entry name" value="Peptidase_S8_subtilisin-rel"/>
</dbReference>
<keyword evidence="3 9" id="KW-0645">Protease</keyword>
<feature type="chain" id="PRO_5022755142" evidence="10">
    <location>
        <begin position="26"/>
        <end position="740"/>
    </location>
</feature>
<feature type="domain" description="Peptidase S8/S53" evidence="11">
    <location>
        <begin position="128"/>
        <end position="558"/>
    </location>
</feature>